<dbReference type="EC" id="4.4.1.21" evidence="5"/>
<evidence type="ECO:0000256" key="12">
    <source>
        <dbReference type="ARBA" id="ARBA00024654"/>
    </source>
</evidence>
<dbReference type="eggNOG" id="COG1854">
    <property type="taxonomic scope" value="Bacteria"/>
</dbReference>
<evidence type="ECO:0000256" key="6">
    <source>
        <dbReference type="ARBA" id="ARBA00015130"/>
    </source>
</evidence>
<sequence>MKKIASFTVDHIRMKRGIFVSRKDRFGNTVLTTFDIRMKEPNREPVLDVPTSHTIEHLGATFLRSHPQWGSRIVYFGPMGCRTGFYVILEGNLSSLDVLSVITEMYQWIASYVDEIPGASAAECGNWRDHNLDMARWEALRFLDVLKHPLSENLEYPS</sequence>
<reference evidence="16" key="1">
    <citation type="journal article" date="2013" name="Stand. Genomic Sci.">
        <title>Genome sequence of the thermophilic fresh-water bacterium Spirochaeta caldaria type strain (H1(T)), reclassification of Spirochaeta caldaria, Spirochaeta stenostrepta, and Spirochaeta zuelzerae in the genus Treponema as Treponema caldaria comb. nov., Treponema stenostrepta comb. nov., and Treponema zuelzerae comb. nov., and emendation of the genus Treponema.</title>
        <authorList>
            <person name="Abt B."/>
            <person name="Goker M."/>
            <person name="Scheuner C."/>
            <person name="Han C."/>
            <person name="Lu M."/>
            <person name="Misra M."/>
            <person name="Lapidus A."/>
            <person name="Nolan M."/>
            <person name="Lucas S."/>
            <person name="Hammon N."/>
            <person name="Deshpande S."/>
            <person name="Cheng J.F."/>
            <person name="Tapia R."/>
            <person name="Goodwin L.A."/>
            <person name="Pitluck S."/>
            <person name="Liolios K."/>
            <person name="Pagani I."/>
            <person name="Ivanova N."/>
            <person name="Mavromatis K."/>
            <person name="Mikhailova N."/>
            <person name="Huntemann M."/>
            <person name="Pati A."/>
            <person name="Chen A."/>
            <person name="Palaniappan K."/>
            <person name="Land M."/>
            <person name="Hauser L."/>
            <person name="Jeffries C.D."/>
            <person name="Rohde M."/>
            <person name="Spring S."/>
            <person name="Gronow S."/>
            <person name="Detter J.C."/>
            <person name="Bristow J."/>
            <person name="Eisen J.A."/>
            <person name="Markowitz V."/>
            <person name="Hugenholtz P."/>
            <person name="Kyrpides N.C."/>
            <person name="Woyke T."/>
            <person name="Klenk H.P."/>
        </authorList>
    </citation>
    <scope>NUCLEOTIDE SEQUENCE</scope>
    <source>
        <strain evidence="16">ATCC 51460 / DSM 7334 / H1</strain>
    </source>
</reference>
<dbReference type="GO" id="GO:0043768">
    <property type="term" value="F:S-ribosylhomocysteine lyase activity"/>
    <property type="evidence" value="ECO:0007669"/>
    <property type="project" value="UniProtKB-EC"/>
</dbReference>
<dbReference type="InterPro" id="IPR003815">
    <property type="entry name" value="S-ribosylhomocysteinase"/>
</dbReference>
<comment type="function">
    <text evidence="12">Involved in the synthesis of autoinducer 2 (AI-2) which is secreted by bacteria and is used to communicate both the cell density and the metabolic potential of the environment. The regulation of gene expression in response to changes in cell density is called quorum sensing. Catalyzes the transformation of S-ribosylhomocysteine (RHC) to homocysteine (HC) and 4,5-dihydroxy-2,3-pentadione (DPD).</text>
</comment>
<dbReference type="Proteomes" id="UP000000503">
    <property type="component" value="Chromosome"/>
</dbReference>
<keyword evidence="11 15" id="KW-0456">Lyase</keyword>
<evidence type="ECO:0000256" key="1">
    <source>
        <dbReference type="ARBA" id="ARBA00000297"/>
    </source>
</evidence>
<evidence type="ECO:0000256" key="11">
    <source>
        <dbReference type="ARBA" id="ARBA00023239"/>
    </source>
</evidence>
<evidence type="ECO:0000256" key="4">
    <source>
        <dbReference type="ARBA" id="ARBA00011738"/>
    </source>
</evidence>
<dbReference type="HOGENOM" id="CLU_107531_1_0_12"/>
<dbReference type="Gene3D" id="3.30.1360.80">
    <property type="entry name" value="S-ribosylhomocysteinase (LuxS)"/>
    <property type="match status" value="1"/>
</dbReference>
<evidence type="ECO:0000256" key="10">
    <source>
        <dbReference type="ARBA" id="ARBA00023004"/>
    </source>
</evidence>
<evidence type="ECO:0000256" key="5">
    <source>
        <dbReference type="ARBA" id="ARBA00012240"/>
    </source>
</evidence>
<dbReference type="SUPFAM" id="SSF63411">
    <property type="entry name" value="LuxS/MPP-like metallohydrolase"/>
    <property type="match status" value="1"/>
</dbReference>
<dbReference type="PRINTS" id="PR01487">
    <property type="entry name" value="LUXSPROTEIN"/>
</dbReference>
<dbReference type="OrthoDB" id="9788129at2"/>
<comment type="subunit">
    <text evidence="4">Homodimer.</text>
</comment>
<dbReference type="PANTHER" id="PTHR35799">
    <property type="entry name" value="S-RIBOSYLHOMOCYSTEINE LYASE"/>
    <property type="match status" value="1"/>
</dbReference>
<protein>
    <recommendedName>
        <fullName evidence="6">S-ribosylhomocysteine lyase</fullName>
        <ecNumber evidence="5">4.4.1.21</ecNumber>
    </recommendedName>
    <alternativeName>
        <fullName evidence="13">AI-2 synthesis protein</fullName>
    </alternativeName>
    <alternativeName>
        <fullName evidence="14">Autoinducer-2 production protein LuxS</fullName>
    </alternativeName>
</protein>
<dbReference type="AlphaFoldDB" id="F8EYR0"/>
<evidence type="ECO:0000313" key="15">
    <source>
        <dbReference type="EMBL" id="AEJ18637.1"/>
    </source>
</evidence>
<evidence type="ECO:0000256" key="9">
    <source>
        <dbReference type="ARBA" id="ARBA00022929"/>
    </source>
</evidence>
<dbReference type="PANTHER" id="PTHR35799:SF1">
    <property type="entry name" value="S-RIBOSYLHOMOCYSTEINE LYASE"/>
    <property type="match status" value="1"/>
</dbReference>
<dbReference type="RefSeq" id="WP_013967949.1">
    <property type="nucleotide sequence ID" value="NC_015732.1"/>
</dbReference>
<evidence type="ECO:0000256" key="13">
    <source>
        <dbReference type="ARBA" id="ARBA00030600"/>
    </source>
</evidence>
<keyword evidence="10" id="KW-0408">Iron</keyword>
<keyword evidence="7" id="KW-0673">Quorum sensing</keyword>
<dbReference type="STRING" id="744872.Spica_0473"/>
<keyword evidence="9" id="KW-0071">Autoinducer synthesis</keyword>
<dbReference type="EMBL" id="CP002868">
    <property type="protein sequence ID" value="AEJ18637.1"/>
    <property type="molecule type" value="Genomic_DNA"/>
</dbReference>
<evidence type="ECO:0000256" key="3">
    <source>
        <dbReference type="ARBA" id="ARBA00007311"/>
    </source>
</evidence>
<dbReference type="GO" id="GO:0009372">
    <property type="term" value="P:quorum sensing"/>
    <property type="evidence" value="ECO:0007669"/>
    <property type="project" value="UniProtKB-KW"/>
</dbReference>
<dbReference type="InterPro" id="IPR037005">
    <property type="entry name" value="LuxS_sf"/>
</dbReference>
<accession>F8EYR0</accession>
<comment type="catalytic activity">
    <reaction evidence="1">
        <text>S-(5-deoxy-D-ribos-5-yl)-L-homocysteine = (S)-4,5-dihydroxypentane-2,3-dione + L-homocysteine</text>
        <dbReference type="Rhea" id="RHEA:17753"/>
        <dbReference type="ChEBI" id="CHEBI:29484"/>
        <dbReference type="ChEBI" id="CHEBI:58195"/>
        <dbReference type="ChEBI" id="CHEBI:58199"/>
        <dbReference type="EC" id="4.4.1.21"/>
    </reaction>
</comment>
<evidence type="ECO:0000256" key="7">
    <source>
        <dbReference type="ARBA" id="ARBA00022654"/>
    </source>
</evidence>
<comment type="similarity">
    <text evidence="3">Belongs to the LuxS family.</text>
</comment>
<evidence type="ECO:0000256" key="2">
    <source>
        <dbReference type="ARBA" id="ARBA00001962"/>
    </source>
</evidence>
<dbReference type="NCBIfam" id="NF002604">
    <property type="entry name" value="PRK02260.1-4"/>
    <property type="match status" value="1"/>
</dbReference>
<evidence type="ECO:0000256" key="14">
    <source>
        <dbReference type="ARBA" id="ARBA00031777"/>
    </source>
</evidence>
<comment type="cofactor">
    <cofactor evidence="2">
        <name>Fe cation</name>
        <dbReference type="ChEBI" id="CHEBI:24875"/>
    </cofactor>
</comment>
<name>F8EYR0_GRAC1</name>
<evidence type="ECO:0000256" key="8">
    <source>
        <dbReference type="ARBA" id="ARBA00022723"/>
    </source>
</evidence>
<proteinExistence type="inferred from homology"/>
<gene>
    <name evidence="15" type="ordered locus">Spica_0473</name>
</gene>
<dbReference type="KEGG" id="scd:Spica_0473"/>
<keyword evidence="16" id="KW-1185">Reference proteome</keyword>
<dbReference type="GO" id="GO:0005506">
    <property type="term" value="F:iron ion binding"/>
    <property type="evidence" value="ECO:0007669"/>
    <property type="project" value="InterPro"/>
</dbReference>
<dbReference type="InterPro" id="IPR011249">
    <property type="entry name" value="Metalloenz_LuxS/M16"/>
</dbReference>
<evidence type="ECO:0000313" key="16">
    <source>
        <dbReference type="Proteomes" id="UP000000503"/>
    </source>
</evidence>
<dbReference type="Pfam" id="PF02664">
    <property type="entry name" value="LuxS"/>
    <property type="match status" value="1"/>
</dbReference>
<organism evidence="15 16">
    <name type="scientific">Gracilinema caldarium (strain ATCC 51460 / DSM 7334 / H1)</name>
    <name type="common">Treponema caldarium</name>
    <dbReference type="NCBI Taxonomy" id="744872"/>
    <lineage>
        <taxon>Bacteria</taxon>
        <taxon>Pseudomonadati</taxon>
        <taxon>Spirochaetota</taxon>
        <taxon>Spirochaetia</taxon>
        <taxon>Spirochaetales</taxon>
        <taxon>Breznakiellaceae</taxon>
        <taxon>Gracilinema</taxon>
    </lineage>
</organism>
<keyword evidence="8" id="KW-0479">Metal-binding</keyword>